<protein>
    <submittedName>
        <fullName evidence="2">Uncharacterized protein</fullName>
    </submittedName>
</protein>
<sequence length="125" mass="14362">MSQEQESKIEMQHENEIIAKINDIATVLAEEKIRNEERNKNMLEKIDRALSHAHDARNVANAYSVRVEIAEKDIRNITDDIKALKEEKFYSTKNKVSIVLGVVQTVTSAGVIALLIFLWEHIYNK</sequence>
<evidence type="ECO:0000313" key="3">
    <source>
        <dbReference type="Proteomes" id="UP000075398"/>
    </source>
</evidence>
<organism evidence="2 3">
    <name type="scientific">Candidatus Methanofastidiosum methylothiophilum</name>
    <dbReference type="NCBI Taxonomy" id="1705564"/>
    <lineage>
        <taxon>Archaea</taxon>
        <taxon>Methanobacteriati</taxon>
        <taxon>Methanobacteriota</taxon>
        <taxon>Stenosarchaea group</taxon>
        <taxon>Candidatus Methanofastidiosia</taxon>
        <taxon>Candidatus Methanofastidiosales</taxon>
        <taxon>Candidatus Methanofastidiosaceae</taxon>
        <taxon>Candidatus Methanofastidiosum</taxon>
    </lineage>
</organism>
<feature type="transmembrane region" description="Helical" evidence="1">
    <location>
        <begin position="98"/>
        <end position="119"/>
    </location>
</feature>
<comment type="caution">
    <text evidence="2">The sequence shown here is derived from an EMBL/GenBank/DDBJ whole genome shotgun (WGS) entry which is preliminary data.</text>
</comment>
<evidence type="ECO:0000256" key="1">
    <source>
        <dbReference type="SAM" id="Phobius"/>
    </source>
</evidence>
<dbReference type="EMBL" id="LNGC01000019">
    <property type="protein sequence ID" value="KYC52659.1"/>
    <property type="molecule type" value="Genomic_DNA"/>
</dbReference>
<keyword evidence="1" id="KW-0812">Transmembrane</keyword>
<dbReference type="AlphaFoldDB" id="A0A150J5Z3"/>
<keyword evidence="1" id="KW-0472">Membrane</keyword>
<keyword evidence="1" id="KW-1133">Transmembrane helix</keyword>
<proteinExistence type="predicted"/>
<accession>A0A150J5Z3</accession>
<gene>
    <name evidence="2" type="ORF">AMQ22_00709</name>
</gene>
<reference evidence="2 3" key="1">
    <citation type="journal article" date="2016" name="ISME J.">
        <title>Chasing the elusive Euryarchaeota class WSA2: genomes reveal a uniquely fastidious methyl-reducing methanogen.</title>
        <authorList>
            <person name="Nobu M.K."/>
            <person name="Narihiro T."/>
            <person name="Kuroda K."/>
            <person name="Mei R."/>
            <person name="Liu W.T."/>
        </authorList>
    </citation>
    <scope>NUCLEOTIDE SEQUENCE [LARGE SCALE GENOMIC DNA]</scope>
    <source>
        <strain evidence="2">U1lsi0528_Bin055</strain>
    </source>
</reference>
<name>A0A150J5Z3_9EURY</name>
<evidence type="ECO:0000313" key="2">
    <source>
        <dbReference type="EMBL" id="KYC52659.1"/>
    </source>
</evidence>
<dbReference type="Proteomes" id="UP000075398">
    <property type="component" value="Unassembled WGS sequence"/>
</dbReference>